<evidence type="ECO:0000256" key="7">
    <source>
        <dbReference type="ARBA" id="ARBA00023102"/>
    </source>
</evidence>
<dbReference type="HAMAP" id="MF_01014">
    <property type="entry name" value="HisA"/>
    <property type="match status" value="1"/>
</dbReference>
<dbReference type="InterPro" id="IPR013785">
    <property type="entry name" value="Aldolase_TIM"/>
</dbReference>
<evidence type="ECO:0000256" key="4">
    <source>
        <dbReference type="ARBA" id="ARBA00009667"/>
    </source>
</evidence>
<evidence type="ECO:0000256" key="6">
    <source>
        <dbReference type="ARBA" id="ARBA00022605"/>
    </source>
</evidence>
<dbReference type="PANTHER" id="PTHR43090:SF2">
    <property type="entry name" value="1-(5-PHOSPHORIBOSYL)-5-[(5-PHOSPHORIBOSYLAMINO)METHYLIDENEAMINO] IMIDAZOLE-4-CARBOXAMIDE ISOMERASE"/>
    <property type="match status" value="1"/>
</dbReference>
<name>A0A6J4IDU4_9ACTN</name>
<dbReference type="GO" id="GO:0000162">
    <property type="term" value="P:L-tryptophan biosynthetic process"/>
    <property type="evidence" value="ECO:0007669"/>
    <property type="project" value="TreeGrafter"/>
</dbReference>
<keyword evidence="5 9" id="KW-0963">Cytoplasm</keyword>
<comment type="pathway">
    <text evidence="3 9">Amino-acid biosynthesis; L-histidine biosynthesis; L-histidine from 5-phospho-alpha-D-ribose 1-diphosphate: step 4/9.</text>
</comment>
<dbReference type="GO" id="GO:0005737">
    <property type="term" value="C:cytoplasm"/>
    <property type="evidence" value="ECO:0007669"/>
    <property type="project" value="UniProtKB-SubCell"/>
</dbReference>
<reference evidence="11" key="1">
    <citation type="submission" date="2020-02" db="EMBL/GenBank/DDBJ databases">
        <authorList>
            <person name="Meier V. D."/>
        </authorList>
    </citation>
    <scope>NUCLEOTIDE SEQUENCE</scope>
    <source>
        <strain evidence="11">AVDCRST_MAG76</strain>
    </source>
</reference>
<protein>
    <recommendedName>
        <fullName evidence="9">1-(5-phosphoribosyl)-5-[(5-phosphoribosylamino)methylideneamino] imidazole-4-carboxamide isomerase</fullName>
        <ecNumber evidence="9">5.3.1.16</ecNumber>
    </recommendedName>
    <alternativeName>
        <fullName evidence="9">Phosphoribosylformimino-5-aminoimidazole carboxamide ribotide isomerase</fullName>
    </alternativeName>
</protein>
<dbReference type="CDD" id="cd04732">
    <property type="entry name" value="HisA"/>
    <property type="match status" value="1"/>
</dbReference>
<dbReference type="SUPFAM" id="SSF51366">
    <property type="entry name" value="Ribulose-phoshate binding barrel"/>
    <property type="match status" value="1"/>
</dbReference>
<sequence>MQLFPAIDLRDGHVVRLNRGDYAHETVYGNDPVAVARSFEAAGAGWIHVVDLDAARGRGDNRKLVAAVAGAVGAPVQAGGGVRTVADADALLTAGVQRVVVGTAAFRAPGFVEELCTRHPGHVAVDVGVAPDGRVVVQGWQETVDERFEQALERFSGTGASAVVVTSVVHDGTLEGPDLTMLKVALAATELPVVASGGVGRLDDLRALAALGVAGAIVGRALLEGRFTVDEAVAACA</sequence>
<dbReference type="FunFam" id="3.20.20.70:FF:000009">
    <property type="entry name" value="1-(5-phosphoribosyl)-5-[(5-phosphoribosylamino)methylideneamino] imidazole-4-carboxamide isomerase"/>
    <property type="match status" value="1"/>
</dbReference>
<feature type="active site" description="Proton acceptor" evidence="9">
    <location>
        <position position="8"/>
    </location>
</feature>
<dbReference type="EMBL" id="CADCSZ010000133">
    <property type="protein sequence ID" value="CAA9247611.1"/>
    <property type="molecule type" value="Genomic_DNA"/>
</dbReference>
<evidence type="ECO:0000313" key="11">
    <source>
        <dbReference type="EMBL" id="CAA9247611.1"/>
    </source>
</evidence>
<comment type="similarity">
    <text evidence="4 9 10">Belongs to the HisA/HisF family.</text>
</comment>
<dbReference type="Pfam" id="PF00977">
    <property type="entry name" value="His_biosynth"/>
    <property type="match status" value="1"/>
</dbReference>
<evidence type="ECO:0000256" key="9">
    <source>
        <dbReference type="HAMAP-Rule" id="MF_01014"/>
    </source>
</evidence>
<dbReference type="Gene3D" id="3.20.20.70">
    <property type="entry name" value="Aldolase class I"/>
    <property type="match status" value="1"/>
</dbReference>
<keyword evidence="7 9" id="KW-0368">Histidine biosynthesis</keyword>
<dbReference type="GO" id="GO:0003949">
    <property type="term" value="F:1-(5-phosphoribosyl)-5-[(5-phosphoribosylamino)methylideneamino]imidazole-4-carboxamide isomerase activity"/>
    <property type="evidence" value="ECO:0007669"/>
    <property type="project" value="UniProtKB-UniRule"/>
</dbReference>
<comment type="catalytic activity">
    <reaction evidence="1 9">
        <text>1-(5-phospho-beta-D-ribosyl)-5-[(5-phospho-beta-D-ribosylamino)methylideneamino]imidazole-4-carboxamide = 5-[(5-phospho-1-deoxy-D-ribulos-1-ylimino)methylamino]-1-(5-phospho-beta-D-ribosyl)imidazole-4-carboxamide</text>
        <dbReference type="Rhea" id="RHEA:15469"/>
        <dbReference type="ChEBI" id="CHEBI:58435"/>
        <dbReference type="ChEBI" id="CHEBI:58525"/>
        <dbReference type="EC" id="5.3.1.16"/>
    </reaction>
</comment>
<gene>
    <name evidence="9" type="primary">hisA</name>
    <name evidence="11" type="ORF">AVDCRST_MAG76-2102</name>
</gene>
<organism evidence="11">
    <name type="scientific">uncultured Acidimicrobiales bacterium</name>
    <dbReference type="NCBI Taxonomy" id="310071"/>
    <lineage>
        <taxon>Bacteria</taxon>
        <taxon>Bacillati</taxon>
        <taxon>Actinomycetota</taxon>
        <taxon>Acidimicrobiia</taxon>
        <taxon>Acidimicrobiales</taxon>
        <taxon>environmental samples</taxon>
    </lineage>
</organism>
<dbReference type="EC" id="5.3.1.16" evidence="9"/>
<dbReference type="InterPro" id="IPR006062">
    <property type="entry name" value="His_biosynth"/>
</dbReference>
<dbReference type="PANTHER" id="PTHR43090">
    <property type="entry name" value="1-(5-PHOSPHORIBOSYL)-5-[(5-PHOSPHORIBOSYLAMINO)METHYLIDENEAMINO] IMIDAZOLE-4-CARBOXAMIDE ISOMERASE"/>
    <property type="match status" value="1"/>
</dbReference>
<evidence type="ECO:0000256" key="5">
    <source>
        <dbReference type="ARBA" id="ARBA00022490"/>
    </source>
</evidence>
<dbReference type="UniPathway" id="UPA00031">
    <property type="reaction ID" value="UER00009"/>
</dbReference>
<dbReference type="InterPro" id="IPR011060">
    <property type="entry name" value="RibuloseP-bd_barrel"/>
</dbReference>
<keyword evidence="8 9" id="KW-0413">Isomerase</keyword>
<accession>A0A6J4IDU4</accession>
<keyword evidence="6 9" id="KW-0028">Amino-acid biosynthesis</keyword>
<evidence type="ECO:0000256" key="8">
    <source>
        <dbReference type="ARBA" id="ARBA00023235"/>
    </source>
</evidence>
<comment type="subcellular location">
    <subcellularLocation>
        <location evidence="2 9">Cytoplasm</location>
    </subcellularLocation>
</comment>
<dbReference type="InterPro" id="IPR044524">
    <property type="entry name" value="Isoase_HisA-like"/>
</dbReference>
<feature type="active site" description="Proton donor" evidence="9">
    <location>
        <position position="126"/>
    </location>
</feature>
<evidence type="ECO:0000256" key="1">
    <source>
        <dbReference type="ARBA" id="ARBA00000901"/>
    </source>
</evidence>
<evidence type="ECO:0000256" key="2">
    <source>
        <dbReference type="ARBA" id="ARBA00004496"/>
    </source>
</evidence>
<evidence type="ECO:0000256" key="10">
    <source>
        <dbReference type="RuleBase" id="RU003657"/>
    </source>
</evidence>
<dbReference type="AlphaFoldDB" id="A0A6J4IDU4"/>
<proteinExistence type="inferred from homology"/>
<dbReference type="GO" id="GO:0000105">
    <property type="term" value="P:L-histidine biosynthetic process"/>
    <property type="evidence" value="ECO:0007669"/>
    <property type="project" value="UniProtKB-UniRule"/>
</dbReference>
<dbReference type="InterPro" id="IPR023016">
    <property type="entry name" value="HisA/PriA"/>
</dbReference>
<evidence type="ECO:0000256" key="3">
    <source>
        <dbReference type="ARBA" id="ARBA00005133"/>
    </source>
</evidence>